<evidence type="ECO:0000259" key="1">
    <source>
        <dbReference type="Pfam" id="PF10099"/>
    </source>
</evidence>
<dbReference type="Pfam" id="PF10099">
    <property type="entry name" value="RskA_C"/>
    <property type="match status" value="1"/>
</dbReference>
<dbReference type="Proteomes" id="UP000660668">
    <property type="component" value="Unassembled WGS sequence"/>
</dbReference>
<dbReference type="RefSeq" id="WP_194697142.1">
    <property type="nucleotide sequence ID" value="NZ_JADKPO010000019.1"/>
</dbReference>
<evidence type="ECO:0000313" key="2">
    <source>
        <dbReference type="EMBL" id="MBF4768997.1"/>
    </source>
</evidence>
<sequence>MSALAHADLSGLLRGALGNDEVALTGAHVRGCPSCRQDLVETAVGHALLAHSAQVLGPEQPGEPSPAPTVAQLLASLPAERSHRPGLRLMAVAAALVGAAGVGAAVHARTVEDGTPEPDRSASLLALGGTGGGTVAMTELPGPSARTAMRISTHDLPDVARGQFYYAWLLDPATNKMLPLGQVGPSGTASFEVSDALLAAYSAVDVSLEVDDGNPQHSPTSVLRASYA</sequence>
<feature type="domain" description="Anti-sigma K factor RskA C-terminal" evidence="1">
    <location>
        <begin position="90"/>
        <end position="220"/>
    </location>
</feature>
<dbReference type="GO" id="GO:0005886">
    <property type="term" value="C:plasma membrane"/>
    <property type="evidence" value="ECO:0007669"/>
    <property type="project" value="InterPro"/>
</dbReference>
<dbReference type="AlphaFoldDB" id="A0A930VQS7"/>
<name>A0A930VQS7_9ACTN</name>
<reference evidence="2" key="1">
    <citation type="submission" date="2020-11" db="EMBL/GenBank/DDBJ databases">
        <title>Nocardioides cynanchi sp. nov., isolated from soil of rhizosphere of Cynanchum wilfordii.</title>
        <authorList>
            <person name="Lee J.-S."/>
            <person name="Suh M.K."/>
            <person name="Kim J.-S."/>
        </authorList>
    </citation>
    <scope>NUCLEOTIDE SEQUENCE</scope>
    <source>
        <strain evidence="2">KCTC 19276</strain>
    </source>
</reference>
<organism evidence="2 3">
    <name type="scientific">Nocardioides agariphilus</name>
    <dbReference type="NCBI Taxonomy" id="433664"/>
    <lineage>
        <taxon>Bacteria</taxon>
        <taxon>Bacillati</taxon>
        <taxon>Actinomycetota</taxon>
        <taxon>Actinomycetes</taxon>
        <taxon>Propionibacteriales</taxon>
        <taxon>Nocardioidaceae</taxon>
        <taxon>Nocardioides</taxon>
    </lineage>
</organism>
<gene>
    <name evidence="2" type="ORF">ISU10_14615</name>
</gene>
<keyword evidence="3" id="KW-1185">Reference proteome</keyword>
<dbReference type="InterPro" id="IPR018764">
    <property type="entry name" value="RskA_C"/>
</dbReference>
<evidence type="ECO:0000313" key="3">
    <source>
        <dbReference type="Proteomes" id="UP000660668"/>
    </source>
</evidence>
<accession>A0A930VQS7</accession>
<protein>
    <submittedName>
        <fullName evidence="2">Anti-sigma factor</fullName>
    </submittedName>
</protein>
<proteinExistence type="predicted"/>
<comment type="caution">
    <text evidence="2">The sequence shown here is derived from an EMBL/GenBank/DDBJ whole genome shotgun (WGS) entry which is preliminary data.</text>
</comment>
<dbReference type="EMBL" id="JADKPO010000019">
    <property type="protein sequence ID" value="MBF4768997.1"/>
    <property type="molecule type" value="Genomic_DNA"/>
</dbReference>